<proteinExistence type="predicted"/>
<dbReference type="InterPro" id="IPR002611">
    <property type="entry name" value="IstB_ATP-bd"/>
</dbReference>
<evidence type="ECO:0000313" key="2">
    <source>
        <dbReference type="EMBL" id="MEW6955404.1"/>
    </source>
</evidence>
<keyword evidence="2" id="KW-0547">Nucleotide-binding</keyword>
<accession>A0ABV3NE77</accession>
<dbReference type="InterPro" id="IPR027417">
    <property type="entry name" value="P-loop_NTPase"/>
</dbReference>
<name>A0ABV3NE77_9ACTO</name>
<reference evidence="2 3" key="1">
    <citation type="submission" date="2024-01" db="EMBL/GenBank/DDBJ databases">
        <title>Genomic analysis and antimicrobial resistance profiles of Trueperella pyogenes isolated from domestic and wild animals.</title>
        <authorList>
            <person name="Magossi G."/>
            <person name="Gzyl K.E."/>
            <person name="Holman D.B."/>
            <person name="Amat S."/>
        </authorList>
    </citation>
    <scope>NUCLEOTIDE SEQUENCE [LARGE SCALE GENOMIC DNA]</scope>
    <source>
        <strain evidence="2 3">1494</strain>
    </source>
</reference>
<evidence type="ECO:0000259" key="1">
    <source>
        <dbReference type="Pfam" id="PF01695"/>
    </source>
</evidence>
<dbReference type="Proteomes" id="UP001555100">
    <property type="component" value="Unassembled WGS sequence"/>
</dbReference>
<gene>
    <name evidence="2" type="ORF">V3M73_10290</name>
</gene>
<dbReference type="EMBL" id="JBAGNM010000021">
    <property type="protein sequence ID" value="MEW6955404.1"/>
    <property type="molecule type" value="Genomic_DNA"/>
</dbReference>
<feature type="domain" description="IstB-like ATP-binding" evidence="1">
    <location>
        <begin position="15"/>
        <end position="104"/>
    </location>
</feature>
<evidence type="ECO:0000313" key="3">
    <source>
        <dbReference type="Proteomes" id="UP001555100"/>
    </source>
</evidence>
<organism evidence="2 3">
    <name type="scientific">Trueperella pyogenes</name>
    <dbReference type="NCBI Taxonomy" id="1661"/>
    <lineage>
        <taxon>Bacteria</taxon>
        <taxon>Bacillati</taxon>
        <taxon>Actinomycetota</taxon>
        <taxon>Actinomycetes</taxon>
        <taxon>Actinomycetales</taxon>
        <taxon>Actinomycetaceae</taxon>
        <taxon>Trueperella</taxon>
    </lineage>
</organism>
<keyword evidence="2" id="KW-0067">ATP-binding</keyword>
<protein>
    <submittedName>
        <fullName evidence="2">ATP-binding protein</fullName>
    </submittedName>
</protein>
<dbReference type="Pfam" id="PF01695">
    <property type="entry name" value="IstB_IS21"/>
    <property type="match status" value="1"/>
</dbReference>
<keyword evidence="3" id="KW-1185">Reference proteome</keyword>
<sequence length="116" mass="13053">MDHPSENCPREWSSTQHHQTLSRYHLLTANEVGYLPMESDAASLFFQLVTCRYEQGSMITTSNLTFSKWGKCFSDTTIAAAIIDRAILHATIINHEGKNYRLASHGHTLPTTTTVK</sequence>
<dbReference type="GO" id="GO:0005524">
    <property type="term" value="F:ATP binding"/>
    <property type="evidence" value="ECO:0007669"/>
    <property type="project" value="UniProtKB-KW"/>
</dbReference>
<comment type="caution">
    <text evidence="2">The sequence shown here is derived from an EMBL/GenBank/DDBJ whole genome shotgun (WGS) entry which is preliminary data.</text>
</comment>
<dbReference type="Gene3D" id="3.40.50.300">
    <property type="entry name" value="P-loop containing nucleotide triphosphate hydrolases"/>
    <property type="match status" value="1"/>
</dbReference>